<comment type="caution">
    <text evidence="6">The sequence shown here is derived from an EMBL/GenBank/DDBJ whole genome shotgun (WGS) entry which is preliminary data.</text>
</comment>
<sequence>MVINRLFFSLVSFPNGIFASAPDFSETEIKIWNPNNGNLGMTLEPSFSVQALAIGNGNLVIKEMGWFHPTNKPINGSLLRTITNIDYSYPACSGMVVLVNGDIACVVGSESLKPNESWYMKQGAYLASLTNGDLAIGLNDYIEIWNPSRQILLRTLRATSSISALACLPNGDLASGVYPNLIVIWNPFNGTLLRTLNGKRTPIRKLTVLSNGYIAGAEQEEVKIWNPYDGKLIQTLKTQSYRIMALATLPNEQIAIGLGEKTIQIWDSMKGVLLRTLTGQTTYIYAMTILPNGDLATGVGGKIAIWNPNSGELMKTLGKYLKDVKYLILLKNGDLASGHSDGTIKIWKM</sequence>
<keyword evidence="1" id="KW-0963">Cytoplasm</keyword>
<keyword evidence="7" id="KW-1185">Reference proteome</keyword>
<dbReference type="PANTHER" id="PTHR19849:SF0">
    <property type="entry name" value="PHOSPHOLIPASE A-2-ACTIVATING PROTEIN"/>
    <property type="match status" value="1"/>
</dbReference>
<dbReference type="PROSITE" id="PS50082">
    <property type="entry name" value="WD_REPEATS_2"/>
    <property type="match status" value="1"/>
</dbReference>
<evidence type="ECO:0000256" key="1">
    <source>
        <dbReference type="ARBA" id="ARBA00022490"/>
    </source>
</evidence>
<proteinExistence type="predicted"/>
<evidence type="ECO:0000313" key="6">
    <source>
        <dbReference type="EMBL" id="RNA31022.1"/>
    </source>
</evidence>
<dbReference type="GO" id="GO:0005737">
    <property type="term" value="C:cytoplasm"/>
    <property type="evidence" value="ECO:0007669"/>
    <property type="project" value="TreeGrafter"/>
</dbReference>
<dbReference type="PANTHER" id="PTHR19849">
    <property type="entry name" value="PHOSPHOLIPASE A-2-ACTIVATING PROTEIN"/>
    <property type="match status" value="1"/>
</dbReference>
<accession>A0A3M7S5J5</accession>
<evidence type="ECO:0000256" key="2">
    <source>
        <dbReference type="ARBA" id="ARBA00022574"/>
    </source>
</evidence>
<dbReference type="Pfam" id="PF00400">
    <property type="entry name" value="WD40"/>
    <property type="match status" value="2"/>
</dbReference>
<dbReference type="SMART" id="SM00320">
    <property type="entry name" value="WD40"/>
    <property type="match status" value="5"/>
</dbReference>
<dbReference type="GO" id="GO:0010992">
    <property type="term" value="P:ubiquitin recycling"/>
    <property type="evidence" value="ECO:0007669"/>
    <property type="project" value="TreeGrafter"/>
</dbReference>
<dbReference type="GO" id="GO:0043161">
    <property type="term" value="P:proteasome-mediated ubiquitin-dependent protein catabolic process"/>
    <property type="evidence" value="ECO:0007669"/>
    <property type="project" value="TreeGrafter"/>
</dbReference>
<dbReference type="STRING" id="10195.A0A3M7S5J5"/>
<evidence type="ECO:0000313" key="7">
    <source>
        <dbReference type="Proteomes" id="UP000276133"/>
    </source>
</evidence>
<name>A0A3M7S5J5_BRAPC</name>
<protein>
    <submittedName>
        <fullName evidence="6">Uncharacterized protein</fullName>
    </submittedName>
</protein>
<dbReference type="SUPFAM" id="SSF50978">
    <property type="entry name" value="WD40 repeat-like"/>
    <property type="match status" value="1"/>
</dbReference>
<evidence type="ECO:0000256" key="3">
    <source>
        <dbReference type="ARBA" id="ARBA00022737"/>
    </source>
</evidence>
<dbReference type="GO" id="GO:0005634">
    <property type="term" value="C:nucleus"/>
    <property type="evidence" value="ECO:0007669"/>
    <property type="project" value="TreeGrafter"/>
</dbReference>
<dbReference type="InterPro" id="IPR015943">
    <property type="entry name" value="WD40/YVTN_repeat-like_dom_sf"/>
</dbReference>
<keyword evidence="3" id="KW-0677">Repeat</keyword>
<dbReference type="AlphaFoldDB" id="A0A3M7S5J5"/>
<dbReference type="EMBL" id="REGN01002004">
    <property type="protein sequence ID" value="RNA31022.1"/>
    <property type="molecule type" value="Genomic_DNA"/>
</dbReference>
<reference evidence="6 7" key="1">
    <citation type="journal article" date="2018" name="Sci. Rep.">
        <title>Genomic signatures of local adaptation to the degree of environmental predictability in rotifers.</title>
        <authorList>
            <person name="Franch-Gras L."/>
            <person name="Hahn C."/>
            <person name="Garcia-Roger E.M."/>
            <person name="Carmona M.J."/>
            <person name="Serra M."/>
            <person name="Gomez A."/>
        </authorList>
    </citation>
    <scope>NUCLEOTIDE SEQUENCE [LARGE SCALE GENOMIC DNA]</scope>
    <source>
        <strain evidence="6">HYR1</strain>
    </source>
</reference>
<dbReference type="Gene3D" id="2.130.10.10">
    <property type="entry name" value="YVTN repeat-like/Quinoprotein amine dehydrogenase"/>
    <property type="match status" value="2"/>
</dbReference>
<feature type="chain" id="PRO_5018282930" evidence="5">
    <location>
        <begin position="20"/>
        <end position="349"/>
    </location>
</feature>
<keyword evidence="5" id="KW-0732">Signal</keyword>
<feature type="signal peptide" evidence="5">
    <location>
        <begin position="1"/>
        <end position="19"/>
    </location>
</feature>
<dbReference type="Proteomes" id="UP000276133">
    <property type="component" value="Unassembled WGS sequence"/>
</dbReference>
<evidence type="ECO:0000256" key="5">
    <source>
        <dbReference type="SAM" id="SignalP"/>
    </source>
</evidence>
<dbReference type="InterPro" id="IPR036322">
    <property type="entry name" value="WD40_repeat_dom_sf"/>
</dbReference>
<organism evidence="6 7">
    <name type="scientific">Brachionus plicatilis</name>
    <name type="common">Marine rotifer</name>
    <name type="synonym">Brachionus muelleri</name>
    <dbReference type="NCBI Taxonomy" id="10195"/>
    <lineage>
        <taxon>Eukaryota</taxon>
        <taxon>Metazoa</taxon>
        <taxon>Spiralia</taxon>
        <taxon>Gnathifera</taxon>
        <taxon>Rotifera</taxon>
        <taxon>Eurotatoria</taxon>
        <taxon>Monogononta</taxon>
        <taxon>Pseudotrocha</taxon>
        <taxon>Ploima</taxon>
        <taxon>Brachionidae</taxon>
        <taxon>Brachionus</taxon>
    </lineage>
</organism>
<dbReference type="GO" id="GO:0043130">
    <property type="term" value="F:ubiquitin binding"/>
    <property type="evidence" value="ECO:0007669"/>
    <property type="project" value="TreeGrafter"/>
</dbReference>
<dbReference type="OrthoDB" id="674604at2759"/>
<dbReference type="InterPro" id="IPR001680">
    <property type="entry name" value="WD40_rpt"/>
</dbReference>
<gene>
    <name evidence="6" type="ORF">BpHYR1_036134</name>
</gene>
<feature type="repeat" description="WD" evidence="4">
    <location>
        <begin position="335"/>
        <end position="349"/>
    </location>
</feature>
<evidence type="ECO:0000256" key="4">
    <source>
        <dbReference type="PROSITE-ProRule" id="PRU00221"/>
    </source>
</evidence>
<keyword evidence="2 4" id="KW-0853">WD repeat</keyword>